<dbReference type="PANTHER" id="PTHR37423">
    <property type="entry name" value="SOLUBLE LYTIC MUREIN TRANSGLYCOSYLASE-RELATED"/>
    <property type="match status" value="1"/>
</dbReference>
<organism evidence="7 8">
    <name type="scientific">Rubrivivax benzoatilyticus</name>
    <dbReference type="NCBI Taxonomy" id="316997"/>
    <lineage>
        <taxon>Bacteria</taxon>
        <taxon>Pseudomonadati</taxon>
        <taxon>Pseudomonadota</taxon>
        <taxon>Betaproteobacteria</taxon>
        <taxon>Burkholderiales</taxon>
        <taxon>Sphaerotilaceae</taxon>
        <taxon>Rubrivivax</taxon>
    </lineage>
</organism>
<comment type="caution">
    <text evidence="7">The sequence shown here is derived from an EMBL/GenBank/DDBJ whole genome shotgun (WGS) entry which is preliminary data.</text>
</comment>
<accession>A0ABX0HWG4</accession>
<sequence>MTALHRIIRRAPARTAAVAALALAFVLPAARAQTGDDLILDARAAAQKGDRARLSALRTAALFASHPLAPWVDYWDLSGRLREADATEVEAFYRRWSGQYVEDRLRNDWLLELGKRRDWANFARDVPRFRMNDDREVTCYTRLIEHQSGRDVRQAALEAWYAQREADDGCTLLAQSMFAAGRFNVDDVWQQARLAFELERQNSARGQRSLRAAVALLGPETTKAVDDAVANPARTLARTDTAPAVALLALLKLASNDPPAAAAQLAAGGWEQRLGRRDAAFAWAFTGKWTAVLQQPQALDHYRRAWTLAGASAPGWSDDTLAWGARAALRAGDAPDRWPLLARAIDAMSPAERANAAWVYWRSRAMAASAAAGAAGEADRTAARAMLQSIAGQMHFYGQLAAEDLGLPFVLPPPPRTLQPAEREAARLNPGFARALQLIDLGLRSEGQREWNFSLRGLAERDLLAAAQMACEREVWDRCIFTSDRSKAEIDIAQRFPTPHRTALTQTARRVGLDPAYAFGLIRQESRFITVAQSSVGASGLMQVMPATARIVARRIGLDYKPAMLTDPDTNLLLGTSYLKMVLDDFAGSQPLATAGYNAGPNRPRRWRDAPAVEPAAWVEAIPIGETRDYVKKVLSNAVYYSAVLGGTPPSLKARLGGPIGPPAPNAPPVDRDLP</sequence>
<dbReference type="EMBL" id="JAAOCD010000006">
    <property type="protein sequence ID" value="NHK99350.1"/>
    <property type="molecule type" value="Genomic_DNA"/>
</dbReference>
<dbReference type="InterPro" id="IPR012289">
    <property type="entry name" value="Lytic_TGlycosylase_superhlx_L"/>
</dbReference>
<dbReference type="SUPFAM" id="SSF48435">
    <property type="entry name" value="Bacterial muramidases"/>
    <property type="match status" value="1"/>
</dbReference>
<dbReference type="Gene3D" id="1.10.1240.20">
    <property type="entry name" value="Lytic transglycosylase, superhelical linker domain"/>
    <property type="match status" value="1"/>
</dbReference>
<evidence type="ECO:0000256" key="2">
    <source>
        <dbReference type="ARBA" id="ARBA00022729"/>
    </source>
</evidence>
<dbReference type="Gene3D" id="1.25.20.10">
    <property type="entry name" value="Bacterial muramidases"/>
    <property type="match status" value="1"/>
</dbReference>
<reference evidence="7 8" key="1">
    <citation type="submission" date="2020-03" db="EMBL/GenBank/DDBJ databases">
        <title>Rubrivivax benzoatilyticus JA2 (sequenced after 10 years sub-culturing).</title>
        <authorList>
            <person name="Gupta D."/>
            <person name="Chintalapati S."/>
            <person name="Chintalapati V.R."/>
        </authorList>
    </citation>
    <scope>NUCLEOTIDE SEQUENCE [LARGE SCALE GENOMIC DNA]</scope>
    <source>
        <strain evidence="7 8">JA2-Mal</strain>
    </source>
</reference>
<feature type="domain" description="Lytic transglycosylase superhelical linker" evidence="6">
    <location>
        <begin position="429"/>
        <end position="487"/>
    </location>
</feature>
<dbReference type="PANTHER" id="PTHR37423:SF5">
    <property type="entry name" value="SOLUBLE LYTIC MUREIN TRANSGLYCOSYLASE"/>
    <property type="match status" value="1"/>
</dbReference>
<dbReference type="Gene3D" id="1.10.530.10">
    <property type="match status" value="1"/>
</dbReference>
<feature type="region of interest" description="Disordered" evidence="3">
    <location>
        <begin position="655"/>
        <end position="675"/>
    </location>
</feature>
<dbReference type="SUPFAM" id="SSF53955">
    <property type="entry name" value="Lysozyme-like"/>
    <property type="match status" value="1"/>
</dbReference>
<dbReference type="Pfam" id="PF14718">
    <property type="entry name" value="SLT_L"/>
    <property type="match status" value="1"/>
</dbReference>
<evidence type="ECO:0000259" key="6">
    <source>
        <dbReference type="Pfam" id="PF14718"/>
    </source>
</evidence>
<evidence type="ECO:0000313" key="7">
    <source>
        <dbReference type="EMBL" id="NHK99350.1"/>
    </source>
</evidence>
<dbReference type="InterPro" id="IPR023346">
    <property type="entry name" value="Lysozyme-like_dom_sf"/>
</dbReference>
<dbReference type="RefSeq" id="WP_009858770.1">
    <property type="nucleotide sequence ID" value="NZ_JAAOCD010000006.1"/>
</dbReference>
<dbReference type="Proteomes" id="UP000802098">
    <property type="component" value="Unassembled WGS sequence"/>
</dbReference>
<gene>
    <name evidence="7" type="ORF">G7087_13275</name>
</gene>
<keyword evidence="8" id="KW-1185">Reference proteome</keyword>
<protein>
    <submittedName>
        <fullName evidence="7">Lytic transglycosylase domain-containing protein</fullName>
    </submittedName>
</protein>
<evidence type="ECO:0000256" key="1">
    <source>
        <dbReference type="ARBA" id="ARBA00007734"/>
    </source>
</evidence>
<feature type="signal peptide" evidence="4">
    <location>
        <begin position="1"/>
        <end position="32"/>
    </location>
</feature>
<dbReference type="InterPro" id="IPR037061">
    <property type="entry name" value="Lytic_TGlycoase_superhlx_L_sf"/>
</dbReference>
<dbReference type="InterPro" id="IPR008258">
    <property type="entry name" value="Transglycosylase_SLT_dom_1"/>
</dbReference>
<evidence type="ECO:0000256" key="3">
    <source>
        <dbReference type="SAM" id="MobiDB-lite"/>
    </source>
</evidence>
<dbReference type="Pfam" id="PF01464">
    <property type="entry name" value="SLT"/>
    <property type="match status" value="1"/>
</dbReference>
<evidence type="ECO:0000313" key="8">
    <source>
        <dbReference type="Proteomes" id="UP000802098"/>
    </source>
</evidence>
<evidence type="ECO:0000259" key="5">
    <source>
        <dbReference type="Pfam" id="PF01464"/>
    </source>
</evidence>
<keyword evidence="2 4" id="KW-0732">Signal</keyword>
<dbReference type="CDD" id="cd13401">
    <property type="entry name" value="Slt70-like"/>
    <property type="match status" value="1"/>
</dbReference>
<evidence type="ECO:0000256" key="4">
    <source>
        <dbReference type="SAM" id="SignalP"/>
    </source>
</evidence>
<feature type="chain" id="PRO_5047504472" evidence="4">
    <location>
        <begin position="33"/>
        <end position="675"/>
    </location>
</feature>
<proteinExistence type="inferred from homology"/>
<comment type="similarity">
    <text evidence="1">Belongs to the transglycosylase Slt family.</text>
</comment>
<dbReference type="InterPro" id="IPR008939">
    <property type="entry name" value="Lytic_TGlycosylase_superhlx_U"/>
</dbReference>
<name>A0ABX0HWG4_9BURK</name>
<feature type="domain" description="Transglycosylase SLT" evidence="5">
    <location>
        <begin position="507"/>
        <end position="609"/>
    </location>
</feature>